<dbReference type="PRINTS" id="PR00412">
    <property type="entry name" value="EPOXHYDRLASE"/>
</dbReference>
<feature type="domain" description="AB hydrolase-1" evidence="1">
    <location>
        <begin position="86"/>
        <end position="335"/>
    </location>
</feature>
<dbReference type="InterPro" id="IPR000639">
    <property type="entry name" value="Epox_hydrolase-like"/>
</dbReference>
<accession>A0A857LJ48</accession>
<dbReference type="GO" id="GO:0016787">
    <property type="term" value="F:hydrolase activity"/>
    <property type="evidence" value="ECO:0007669"/>
    <property type="project" value="UniProtKB-KW"/>
</dbReference>
<dbReference type="Pfam" id="PF00561">
    <property type="entry name" value="Abhydrolase_1"/>
    <property type="match status" value="1"/>
</dbReference>
<dbReference type="InterPro" id="IPR000073">
    <property type="entry name" value="AB_hydrolase_1"/>
</dbReference>
<proteinExistence type="predicted"/>
<dbReference type="PRINTS" id="PR00111">
    <property type="entry name" value="ABHYDROLASE"/>
</dbReference>
<dbReference type="GO" id="GO:0016020">
    <property type="term" value="C:membrane"/>
    <property type="evidence" value="ECO:0007669"/>
    <property type="project" value="TreeGrafter"/>
</dbReference>
<dbReference type="Gene3D" id="3.40.50.1820">
    <property type="entry name" value="alpha/beta hydrolase"/>
    <property type="match status" value="1"/>
</dbReference>
<dbReference type="PANTHER" id="PTHR43798:SF33">
    <property type="entry name" value="HYDROLASE, PUTATIVE (AFU_ORTHOLOGUE AFUA_2G14860)-RELATED"/>
    <property type="match status" value="1"/>
</dbReference>
<dbReference type="InterPro" id="IPR050266">
    <property type="entry name" value="AB_hydrolase_sf"/>
</dbReference>
<dbReference type="InterPro" id="IPR029058">
    <property type="entry name" value="AB_hydrolase_fold"/>
</dbReference>
<sequence length="351" mass="37459">MARTRSVIGYGGGAVAAGAAAGVAAGVGLLFGAITLEAIRAARPVDDGPDERLEQPAARVPRTVLAADGTPLNVVTYGERAEDRDVVVLVHGWTCTTEYWNPQLNHLIENGHTVVAYDQRGHGRSAHGKTRLTIDVLGHDLDAVLTEVVPPGRKAVIVGHSMGGMTIMSWAKQYPERVTQVASQVVLVSTAAVDVVQGIDVLPTVLPRYTDRFRPLVAKLITSTPVRLPRTAIGHRVAHYATLGPKARVAHVNFVDDLVCTCSARARAGWGSAMGKLNVTGGLRNLRVPTTVVVGTHDRLTPPAHADYMAEILRHNGSLRDLVIYEGVGHMSSIEAGADFNELLDKVLTEI</sequence>
<dbReference type="AlphaFoldDB" id="A0A857LJ48"/>
<reference evidence="2" key="1">
    <citation type="journal article" date="2021" name="Nat. Microbiol.">
        <title>Cocultivation of an ultrasmall environmental parasitic bacterium with lytic ability against bacteria associated with wastewater foams.</title>
        <authorList>
            <person name="Batinovic S."/>
            <person name="Rose J.J.A."/>
            <person name="Ratcliffe J."/>
            <person name="Seviour R.J."/>
            <person name="Petrovski S."/>
        </authorList>
    </citation>
    <scope>NUCLEOTIDE SEQUENCE</scope>
    <source>
        <strain evidence="2">CON44</strain>
    </source>
</reference>
<keyword evidence="2" id="KW-0378">Hydrolase</keyword>
<evidence type="ECO:0000313" key="2">
    <source>
        <dbReference type="EMBL" id="QHN38144.1"/>
    </source>
</evidence>
<name>A0A857LJ48_9ACTN</name>
<dbReference type="RefSeq" id="WP_005185334.1">
    <property type="nucleotide sequence ID" value="NZ_CP045804.1"/>
</dbReference>
<protein>
    <submittedName>
        <fullName evidence="2">Alpha/beta fold hydrolase</fullName>
    </submittedName>
</protein>
<evidence type="ECO:0000259" key="1">
    <source>
        <dbReference type="Pfam" id="PF00561"/>
    </source>
</evidence>
<gene>
    <name evidence="2" type="ORF">GII30_02165</name>
</gene>
<organism evidence="2">
    <name type="scientific">Gordonia amarae</name>
    <dbReference type="NCBI Taxonomy" id="36821"/>
    <lineage>
        <taxon>Bacteria</taxon>
        <taxon>Bacillati</taxon>
        <taxon>Actinomycetota</taxon>
        <taxon>Actinomycetes</taxon>
        <taxon>Mycobacteriales</taxon>
        <taxon>Gordoniaceae</taxon>
        <taxon>Gordonia</taxon>
    </lineage>
</organism>
<dbReference type="SUPFAM" id="SSF53474">
    <property type="entry name" value="alpha/beta-Hydrolases"/>
    <property type="match status" value="1"/>
</dbReference>
<dbReference type="PANTHER" id="PTHR43798">
    <property type="entry name" value="MONOACYLGLYCEROL LIPASE"/>
    <property type="match status" value="1"/>
</dbReference>
<dbReference type="EMBL" id="CP045810">
    <property type="protein sequence ID" value="QHN38144.1"/>
    <property type="molecule type" value="Genomic_DNA"/>
</dbReference>